<sequence>MTVRNNDQRERTNPEKQTKAMKERIVSVDIFRGLTIALMILVNTPGTWEAVYAPFRHAEWHGYTPTDLVFPFFLFIVGTSIVFAYRNKQPDAATHRKIIVRTLKLILLGIFLGAFTVEPPFFEPFSEIRFPGVLQRIGVVFFAAALLFLHTNYKTLLAITVVILLGYWVWMAFIPLGGEPPSLERVPNNWANYIDVHVFGSHTYKPDYDPEGLLSTLPAIASALLGIFTGRVLVSDRANKTQWMLLAGAALLAAGSIWGLVFPVNKALWTSSFVLVTAGWANLLLALIYYLTDVKKMQFGSIFRYAGANAITVYFLSSFVTSLFYQIQVDEGLSVHGWLFRNIYVHEFLPLALSSLLYGLTVMGFYLLLGWWLYRRKIFIKV</sequence>
<dbReference type="InterPro" id="IPR012429">
    <property type="entry name" value="HGSNAT_cat"/>
</dbReference>
<feature type="transmembrane region" description="Helical" evidence="2">
    <location>
        <begin position="243"/>
        <end position="261"/>
    </location>
</feature>
<name>A4CID7_ROBBH</name>
<dbReference type="KEGG" id="rbi:RB2501_07335"/>
<organism evidence="4 5">
    <name type="scientific">Robiginitalea biformata (strain ATCC BAA-864 / DSM 15991 / KCTC 12146 / HTCC2501)</name>
    <dbReference type="NCBI Taxonomy" id="313596"/>
    <lineage>
        <taxon>Bacteria</taxon>
        <taxon>Pseudomonadati</taxon>
        <taxon>Bacteroidota</taxon>
        <taxon>Flavobacteriia</taxon>
        <taxon>Flavobacteriales</taxon>
        <taxon>Flavobacteriaceae</taxon>
        <taxon>Robiginitalea</taxon>
    </lineage>
</organism>
<feature type="region of interest" description="Disordered" evidence="1">
    <location>
        <begin position="1"/>
        <end position="20"/>
    </location>
</feature>
<gene>
    <name evidence="4" type="ordered locus">RB2501_07335</name>
</gene>
<feature type="transmembrane region" description="Helical" evidence="2">
    <location>
        <begin position="348"/>
        <end position="374"/>
    </location>
</feature>
<dbReference type="STRING" id="313596.RB2501_07335"/>
<dbReference type="PANTHER" id="PTHR31061">
    <property type="entry name" value="LD22376P"/>
    <property type="match status" value="1"/>
</dbReference>
<reference evidence="4 5" key="1">
    <citation type="journal article" date="2009" name="J. Bacteriol.">
        <title>Complete genome sequence of Robiginitalea biformata HTCC2501.</title>
        <authorList>
            <person name="Oh H.M."/>
            <person name="Giovannoni S.J."/>
            <person name="Lee K."/>
            <person name="Ferriera S."/>
            <person name="Johnson J."/>
            <person name="Cho J.C."/>
        </authorList>
    </citation>
    <scope>NUCLEOTIDE SEQUENCE [LARGE SCALE GENOMIC DNA]</scope>
    <source>
        <strain evidence="5">ATCC BAA-864 / HTCC2501 / KCTC 12146</strain>
    </source>
</reference>
<protein>
    <recommendedName>
        <fullName evidence="3">Heparan-alpha-glucosaminide N-acetyltransferase catalytic domain-containing protein</fullName>
    </recommendedName>
</protein>
<feature type="transmembrane region" description="Helical" evidence="2">
    <location>
        <begin position="30"/>
        <end position="48"/>
    </location>
</feature>
<feature type="transmembrane region" description="Helical" evidence="2">
    <location>
        <begin position="68"/>
        <end position="86"/>
    </location>
</feature>
<proteinExistence type="predicted"/>
<evidence type="ECO:0000259" key="3">
    <source>
        <dbReference type="Pfam" id="PF07786"/>
    </source>
</evidence>
<feature type="transmembrane region" description="Helical" evidence="2">
    <location>
        <begin position="302"/>
        <end position="328"/>
    </location>
</feature>
<feature type="transmembrane region" description="Helical" evidence="2">
    <location>
        <begin position="213"/>
        <end position="234"/>
    </location>
</feature>
<dbReference type="AlphaFoldDB" id="A4CID7"/>
<dbReference type="eggNOG" id="COG4299">
    <property type="taxonomic scope" value="Bacteria"/>
</dbReference>
<evidence type="ECO:0000256" key="1">
    <source>
        <dbReference type="SAM" id="MobiDB-lite"/>
    </source>
</evidence>
<accession>A4CID7</accession>
<feature type="transmembrane region" description="Helical" evidence="2">
    <location>
        <begin position="267"/>
        <end position="290"/>
    </location>
</feature>
<feature type="domain" description="Heparan-alpha-glucosaminide N-acetyltransferase catalytic" evidence="3">
    <location>
        <begin position="24"/>
        <end position="245"/>
    </location>
</feature>
<keyword evidence="2" id="KW-1133">Transmembrane helix</keyword>
<evidence type="ECO:0000256" key="2">
    <source>
        <dbReference type="SAM" id="Phobius"/>
    </source>
</evidence>
<feature type="transmembrane region" description="Helical" evidence="2">
    <location>
        <begin position="156"/>
        <end position="176"/>
    </location>
</feature>
<evidence type="ECO:0000313" key="5">
    <source>
        <dbReference type="Proteomes" id="UP000009049"/>
    </source>
</evidence>
<evidence type="ECO:0000313" key="4">
    <source>
        <dbReference type="EMBL" id="EAR16695.1"/>
    </source>
</evidence>
<feature type="transmembrane region" description="Helical" evidence="2">
    <location>
        <begin position="98"/>
        <end position="116"/>
    </location>
</feature>
<dbReference type="HOGENOM" id="CLU_029171_4_0_10"/>
<keyword evidence="5" id="KW-1185">Reference proteome</keyword>
<keyword evidence="2" id="KW-0812">Transmembrane</keyword>
<dbReference type="EMBL" id="CP001712">
    <property type="protein sequence ID" value="EAR16695.1"/>
    <property type="molecule type" value="Genomic_DNA"/>
</dbReference>
<dbReference type="PANTHER" id="PTHR31061:SF24">
    <property type="entry name" value="LD22376P"/>
    <property type="match status" value="1"/>
</dbReference>
<dbReference type="Pfam" id="PF07786">
    <property type="entry name" value="HGSNAT_cat"/>
    <property type="match status" value="1"/>
</dbReference>
<keyword evidence="2" id="KW-0472">Membrane</keyword>
<feature type="transmembrane region" description="Helical" evidence="2">
    <location>
        <begin position="128"/>
        <end position="149"/>
    </location>
</feature>
<dbReference type="Proteomes" id="UP000009049">
    <property type="component" value="Chromosome"/>
</dbReference>